<proteinExistence type="predicted"/>
<dbReference type="PANTHER" id="PTHR47129:SF1">
    <property type="entry name" value="NMRA-LIKE DOMAIN-CONTAINING PROTEIN"/>
    <property type="match status" value="1"/>
</dbReference>
<dbReference type="Gene3D" id="3.90.25.10">
    <property type="entry name" value="UDP-galactose 4-epimerase, domain 1"/>
    <property type="match status" value="1"/>
</dbReference>
<dbReference type="CDD" id="cd05269">
    <property type="entry name" value="TMR_SDR_a"/>
    <property type="match status" value="1"/>
</dbReference>
<dbReference type="InterPro" id="IPR052718">
    <property type="entry name" value="NmrA-type_oxidoreductase"/>
</dbReference>
<dbReference type="PANTHER" id="PTHR47129">
    <property type="entry name" value="QUINONE OXIDOREDUCTASE 2"/>
    <property type="match status" value="1"/>
</dbReference>
<sequence>MTDNTILVTGASGKLGRETLDILLASGKAADQIIATTRTVEKLADYAKKGVDVRRADFNDPASLAEAFAGATRIAIISTDAIDPGSDRVVQHAAAVEAAKKAGAEHLVYTSLPDPEHSKISFAPDHLGSEKAVIASGLSYTILRNSWYQENLLMSLPHAFSQGVWASAAGDGKQSFIGHEDCARAIAAALLSDSDENSILTLNDGDSRTVEDIAVLASEITGKPLKVDHISSETLREGLAAAGLPPFVIDLSVSADENIRAGGFNIVNDDFERLTGRKPRSLRAFFEENKAAF</sequence>
<protein>
    <submittedName>
        <fullName evidence="2">SDR family oxidoreductase</fullName>
    </submittedName>
</protein>
<dbReference type="InterPro" id="IPR036291">
    <property type="entry name" value="NAD(P)-bd_dom_sf"/>
</dbReference>
<dbReference type="RefSeq" id="WP_200337892.1">
    <property type="nucleotide sequence ID" value="NZ_CP066786.1"/>
</dbReference>
<dbReference type="Proteomes" id="UP000596083">
    <property type="component" value="Chromosome"/>
</dbReference>
<dbReference type="Gene3D" id="3.40.50.720">
    <property type="entry name" value="NAD(P)-binding Rossmann-like Domain"/>
    <property type="match status" value="1"/>
</dbReference>
<dbReference type="KEGG" id="mlut:JET14_10055"/>
<dbReference type="AlphaFoldDB" id="A0A7T7KN41"/>
<dbReference type="EMBL" id="CP066786">
    <property type="protein sequence ID" value="QQM32450.1"/>
    <property type="molecule type" value="Genomic_DNA"/>
</dbReference>
<reference evidence="2 3" key="1">
    <citation type="submission" date="2020-12" db="EMBL/GenBank/DDBJ databases">
        <authorList>
            <person name="Zheng R.K."/>
            <person name="Sun C.M."/>
        </authorList>
    </citation>
    <scope>NUCLEOTIDE SEQUENCE [LARGE SCALE GENOMIC DNA]</scope>
    <source>
        <strain evidence="2 3">ZRK001</strain>
    </source>
</reference>
<evidence type="ECO:0000313" key="2">
    <source>
        <dbReference type="EMBL" id="QQM32450.1"/>
    </source>
</evidence>
<organism evidence="2 3">
    <name type="scientific">Martelella lutilitoris</name>
    <dbReference type="NCBI Taxonomy" id="2583532"/>
    <lineage>
        <taxon>Bacteria</taxon>
        <taxon>Pseudomonadati</taxon>
        <taxon>Pseudomonadota</taxon>
        <taxon>Alphaproteobacteria</taxon>
        <taxon>Hyphomicrobiales</taxon>
        <taxon>Aurantimonadaceae</taxon>
        <taxon>Martelella</taxon>
    </lineage>
</organism>
<evidence type="ECO:0000259" key="1">
    <source>
        <dbReference type="Pfam" id="PF05368"/>
    </source>
</evidence>
<dbReference type="InterPro" id="IPR008030">
    <property type="entry name" value="NmrA-like"/>
</dbReference>
<evidence type="ECO:0000313" key="3">
    <source>
        <dbReference type="Proteomes" id="UP000596083"/>
    </source>
</evidence>
<gene>
    <name evidence="2" type="ORF">JET14_10055</name>
</gene>
<dbReference type="SUPFAM" id="SSF51735">
    <property type="entry name" value="NAD(P)-binding Rossmann-fold domains"/>
    <property type="match status" value="1"/>
</dbReference>
<feature type="domain" description="NmrA-like" evidence="1">
    <location>
        <begin position="3"/>
        <end position="239"/>
    </location>
</feature>
<name>A0A7T7KN41_9HYPH</name>
<dbReference type="Pfam" id="PF05368">
    <property type="entry name" value="NmrA"/>
    <property type="match status" value="1"/>
</dbReference>
<accession>A0A7T7KN41</accession>